<comment type="pathway">
    <text evidence="1">Cofactor biosynthesis; riboflavin biosynthesis.</text>
</comment>
<proteinExistence type="predicted"/>
<dbReference type="InterPro" id="IPR050765">
    <property type="entry name" value="Riboflavin_Biosynth_HTPR"/>
</dbReference>
<dbReference type="InterPro" id="IPR002734">
    <property type="entry name" value="RibDG_C"/>
</dbReference>
<dbReference type="Proteomes" id="UP000033774">
    <property type="component" value="Unassembled WGS sequence"/>
</dbReference>
<dbReference type="EMBL" id="LAJY01000585">
    <property type="protein sequence ID" value="KJV08437.1"/>
    <property type="molecule type" value="Genomic_DNA"/>
</dbReference>
<dbReference type="Gene3D" id="3.40.430.10">
    <property type="entry name" value="Dihydrofolate Reductase, subunit A"/>
    <property type="match status" value="1"/>
</dbReference>
<keyword evidence="3" id="KW-0560">Oxidoreductase</keyword>
<dbReference type="PANTHER" id="PTHR38011">
    <property type="entry name" value="DIHYDROFOLATE REDUCTASE FAMILY PROTEIN (AFU_ORTHOLOGUE AFUA_8G06820)"/>
    <property type="match status" value="1"/>
</dbReference>
<evidence type="ECO:0000256" key="2">
    <source>
        <dbReference type="ARBA" id="ARBA00022857"/>
    </source>
</evidence>
<accession>A0A0F3IP88</accession>
<dbReference type="GO" id="GO:0008703">
    <property type="term" value="F:5-amino-6-(5-phosphoribosylamino)uracil reductase activity"/>
    <property type="evidence" value="ECO:0007669"/>
    <property type="project" value="InterPro"/>
</dbReference>
<evidence type="ECO:0000256" key="1">
    <source>
        <dbReference type="ARBA" id="ARBA00005104"/>
    </source>
</evidence>
<dbReference type="PANTHER" id="PTHR38011:SF7">
    <property type="entry name" value="2,5-DIAMINO-6-RIBOSYLAMINO-4(3H)-PYRIMIDINONE 5'-PHOSPHATE REDUCTASE"/>
    <property type="match status" value="1"/>
</dbReference>
<protein>
    <recommendedName>
        <fullName evidence="4">Bacterial bifunctional deaminase-reductase C-terminal domain-containing protein</fullName>
    </recommendedName>
</protein>
<dbReference type="GO" id="GO:0009231">
    <property type="term" value="P:riboflavin biosynthetic process"/>
    <property type="evidence" value="ECO:0007669"/>
    <property type="project" value="InterPro"/>
</dbReference>
<sequence length="239" mass="24975">MERHRHSAPRGIDPACSLSQIFEPLLGTAPLVIGQLGQSLDGRIATRTGHSHYINGAAALTHLHCLRALVDGVLVGAGTVIADDPLLTVRHVPGGQPARIVLDPNGRVPNSARLWNTPGRRIVLQRGTTARPAGVEILPLPGGPGDAIAPSALLALLRTVGIKRLLVEGGATTLSHFLAAGMLDRLHLLIGPLIIGSGLTGLTLPPIDHLDGAIRPVTRAYPLCGGDVIIDCAFPERPE</sequence>
<comment type="caution">
    <text evidence="5">The sequence shown here is derived from an EMBL/GenBank/DDBJ whole genome shotgun (WGS) entry which is preliminary data.</text>
</comment>
<dbReference type="InterPro" id="IPR024072">
    <property type="entry name" value="DHFR-like_dom_sf"/>
</dbReference>
<name>A0A0F3IP88_9PROT</name>
<evidence type="ECO:0000313" key="6">
    <source>
        <dbReference type="Proteomes" id="UP000033774"/>
    </source>
</evidence>
<evidence type="ECO:0000256" key="3">
    <source>
        <dbReference type="ARBA" id="ARBA00023002"/>
    </source>
</evidence>
<evidence type="ECO:0000313" key="5">
    <source>
        <dbReference type="EMBL" id="KJV08437.1"/>
    </source>
</evidence>
<feature type="domain" description="Bacterial bifunctional deaminase-reductase C-terminal" evidence="4">
    <location>
        <begin position="30"/>
        <end position="198"/>
    </location>
</feature>
<evidence type="ECO:0000259" key="4">
    <source>
        <dbReference type="Pfam" id="PF01872"/>
    </source>
</evidence>
<dbReference type="AlphaFoldDB" id="A0A0F3IP88"/>
<dbReference type="PATRIC" id="fig|552518.3.peg.3643"/>
<gene>
    <name evidence="5" type="ORF">VZ95_17820</name>
</gene>
<organism evidence="5 6">
    <name type="scientific">Elstera litoralis</name>
    <dbReference type="NCBI Taxonomy" id="552518"/>
    <lineage>
        <taxon>Bacteria</taxon>
        <taxon>Pseudomonadati</taxon>
        <taxon>Pseudomonadota</taxon>
        <taxon>Alphaproteobacteria</taxon>
        <taxon>Rhodospirillales</taxon>
        <taxon>Rhodospirillaceae</taxon>
        <taxon>Elstera</taxon>
    </lineage>
</organism>
<keyword evidence="2" id="KW-0521">NADP</keyword>
<keyword evidence="6" id="KW-1185">Reference proteome</keyword>
<reference evidence="5 6" key="1">
    <citation type="submission" date="2015-03" db="EMBL/GenBank/DDBJ databases">
        <title>Draft genome sequence of Elstera litoralis.</title>
        <authorList>
            <person name="Rahalkar M.C."/>
            <person name="Dhakephalkar P.K."/>
            <person name="Pore S.D."/>
            <person name="Arora P."/>
            <person name="Kapse N.G."/>
            <person name="Pandit P.S."/>
        </authorList>
    </citation>
    <scope>NUCLEOTIDE SEQUENCE [LARGE SCALE GENOMIC DNA]</scope>
    <source>
        <strain evidence="5 6">Dia-1</strain>
    </source>
</reference>
<dbReference type="SUPFAM" id="SSF53597">
    <property type="entry name" value="Dihydrofolate reductase-like"/>
    <property type="match status" value="1"/>
</dbReference>
<dbReference type="Pfam" id="PF01872">
    <property type="entry name" value="RibD_C"/>
    <property type="match status" value="1"/>
</dbReference>